<comment type="caution">
    <text evidence="2">The sequence shown here is derived from an EMBL/GenBank/DDBJ whole genome shotgun (WGS) entry which is preliminary data.</text>
</comment>
<dbReference type="InterPro" id="IPR013022">
    <property type="entry name" value="Xyl_isomerase-like_TIM-brl"/>
</dbReference>
<evidence type="ECO:0000313" key="2">
    <source>
        <dbReference type="EMBL" id="MBO7747151.1"/>
    </source>
</evidence>
<dbReference type="Pfam" id="PF01261">
    <property type="entry name" value="AP_endonuc_2"/>
    <property type="match status" value="1"/>
</dbReference>
<dbReference type="InterPro" id="IPR050312">
    <property type="entry name" value="IolE/XylAMocC-like"/>
</dbReference>
<feature type="domain" description="Xylose isomerase-like TIM barrel" evidence="1">
    <location>
        <begin position="29"/>
        <end position="230"/>
    </location>
</feature>
<reference evidence="2 3" key="1">
    <citation type="submission" date="2021-03" db="EMBL/GenBank/DDBJ databases">
        <title>Paenibacillus artemisicola MWE-103 whole genome sequence.</title>
        <authorList>
            <person name="Ham Y.J."/>
        </authorList>
    </citation>
    <scope>NUCLEOTIDE SEQUENCE [LARGE SCALE GENOMIC DNA]</scope>
    <source>
        <strain evidence="2 3">MWE-103</strain>
    </source>
</reference>
<name>A0ABS3WFP9_9BACL</name>
<proteinExistence type="predicted"/>
<protein>
    <submittedName>
        <fullName evidence="2">Sugar phosphate isomerase/epimerase</fullName>
    </submittedName>
</protein>
<dbReference type="SUPFAM" id="SSF51658">
    <property type="entry name" value="Xylose isomerase-like"/>
    <property type="match status" value="1"/>
</dbReference>
<dbReference type="Gene3D" id="3.20.20.150">
    <property type="entry name" value="Divalent-metal-dependent TIM barrel enzymes"/>
    <property type="match status" value="1"/>
</dbReference>
<dbReference type="EMBL" id="JAGGDJ010000028">
    <property type="protein sequence ID" value="MBO7747151.1"/>
    <property type="molecule type" value="Genomic_DNA"/>
</dbReference>
<accession>A0ABS3WFP9</accession>
<dbReference type="PANTHER" id="PTHR12110">
    <property type="entry name" value="HYDROXYPYRUVATE ISOMERASE"/>
    <property type="match status" value="1"/>
</dbReference>
<dbReference type="InterPro" id="IPR036237">
    <property type="entry name" value="Xyl_isomerase-like_sf"/>
</dbReference>
<evidence type="ECO:0000259" key="1">
    <source>
        <dbReference type="Pfam" id="PF01261"/>
    </source>
</evidence>
<dbReference type="GO" id="GO:0016853">
    <property type="term" value="F:isomerase activity"/>
    <property type="evidence" value="ECO:0007669"/>
    <property type="project" value="UniProtKB-KW"/>
</dbReference>
<gene>
    <name evidence="2" type="ORF">I8J29_23395</name>
</gene>
<dbReference type="RefSeq" id="WP_208849871.1">
    <property type="nucleotide sequence ID" value="NZ_JAGGDJ010000028.1"/>
</dbReference>
<dbReference type="PANTHER" id="PTHR12110:SF41">
    <property type="entry name" value="INOSOSE DEHYDRATASE"/>
    <property type="match status" value="1"/>
</dbReference>
<sequence>MKRNQIAAQLYTVRGFTKTAEELDAALGKIKAIGYEAVQVSGIGPIAPETILELCRRHGLTICATHVPFDRLLRDLEQVIEVHRAWDCRYAGLGSMPEAYRTGLEGYREMARLLSGIGAKLAEAGIGLIYHNHKFEFEKMAGKPGLEWLLELTDARVGFEVDTYWVQAGGADPVKWIRKAAGRMKVVHLKDMAIVGDAQRFAEIGEGNLDWPAIIEACRDAGVEWYVAEQDVCPGDPFESLAISYRALREWAE</sequence>
<dbReference type="Proteomes" id="UP000670947">
    <property type="component" value="Unassembled WGS sequence"/>
</dbReference>
<organism evidence="2 3">
    <name type="scientific">Paenibacillus artemisiicola</name>
    <dbReference type="NCBI Taxonomy" id="1172618"/>
    <lineage>
        <taxon>Bacteria</taxon>
        <taxon>Bacillati</taxon>
        <taxon>Bacillota</taxon>
        <taxon>Bacilli</taxon>
        <taxon>Bacillales</taxon>
        <taxon>Paenibacillaceae</taxon>
        <taxon>Paenibacillus</taxon>
    </lineage>
</organism>
<evidence type="ECO:0000313" key="3">
    <source>
        <dbReference type="Proteomes" id="UP000670947"/>
    </source>
</evidence>
<keyword evidence="3" id="KW-1185">Reference proteome</keyword>
<keyword evidence="2" id="KW-0413">Isomerase</keyword>